<proteinExistence type="predicted"/>
<evidence type="ECO:0000313" key="2">
    <source>
        <dbReference type="Proteomes" id="UP000054549"/>
    </source>
</evidence>
<gene>
    <name evidence="1" type="ORF">M378DRAFT_16319</name>
</gene>
<dbReference type="OrthoDB" id="336321at2759"/>
<accession>A0A0C2STK0</accession>
<protein>
    <submittedName>
        <fullName evidence="1">Uncharacterized protein</fullName>
    </submittedName>
</protein>
<reference evidence="1 2" key="1">
    <citation type="submission" date="2014-04" db="EMBL/GenBank/DDBJ databases">
        <title>Evolutionary Origins and Diversification of the Mycorrhizal Mutualists.</title>
        <authorList>
            <consortium name="DOE Joint Genome Institute"/>
            <consortium name="Mycorrhizal Genomics Consortium"/>
            <person name="Kohler A."/>
            <person name="Kuo A."/>
            <person name="Nagy L.G."/>
            <person name="Floudas D."/>
            <person name="Copeland A."/>
            <person name="Barry K.W."/>
            <person name="Cichocki N."/>
            <person name="Veneault-Fourrey C."/>
            <person name="LaButti K."/>
            <person name="Lindquist E.A."/>
            <person name="Lipzen A."/>
            <person name="Lundell T."/>
            <person name="Morin E."/>
            <person name="Murat C."/>
            <person name="Riley R."/>
            <person name="Ohm R."/>
            <person name="Sun H."/>
            <person name="Tunlid A."/>
            <person name="Henrissat B."/>
            <person name="Grigoriev I.V."/>
            <person name="Hibbett D.S."/>
            <person name="Martin F."/>
        </authorList>
    </citation>
    <scope>NUCLEOTIDE SEQUENCE [LARGE SCALE GENOMIC DNA]</scope>
    <source>
        <strain evidence="1 2">Koide BX008</strain>
    </source>
</reference>
<organism evidence="1 2">
    <name type="scientific">Amanita muscaria (strain Koide BX008)</name>
    <dbReference type="NCBI Taxonomy" id="946122"/>
    <lineage>
        <taxon>Eukaryota</taxon>
        <taxon>Fungi</taxon>
        <taxon>Dikarya</taxon>
        <taxon>Basidiomycota</taxon>
        <taxon>Agaricomycotina</taxon>
        <taxon>Agaricomycetes</taxon>
        <taxon>Agaricomycetidae</taxon>
        <taxon>Agaricales</taxon>
        <taxon>Pluteineae</taxon>
        <taxon>Amanitaceae</taxon>
        <taxon>Amanita</taxon>
    </lineage>
</organism>
<keyword evidence="2" id="KW-1185">Reference proteome</keyword>
<sequence>MRLDGGAAGSSDIAIFDHLYGNLTGHETLALNVVLHYLLKHRKAIAFEVDDVYNVLEEDTNDSDDESSSSHIHFIVINAITPLLGPNLSAASSQGHVIIFHLK</sequence>
<dbReference type="HOGENOM" id="CLU_2263058_0_0_1"/>
<dbReference type="Proteomes" id="UP000054549">
    <property type="component" value="Unassembled WGS sequence"/>
</dbReference>
<dbReference type="AlphaFoldDB" id="A0A0C2STK0"/>
<dbReference type="EMBL" id="KN818373">
    <property type="protein sequence ID" value="KIL57369.1"/>
    <property type="molecule type" value="Genomic_DNA"/>
</dbReference>
<evidence type="ECO:0000313" key="1">
    <source>
        <dbReference type="EMBL" id="KIL57369.1"/>
    </source>
</evidence>
<dbReference type="InParanoid" id="A0A0C2STK0"/>
<name>A0A0C2STK0_AMAMK</name>